<dbReference type="Gene3D" id="3.20.20.120">
    <property type="entry name" value="Enolase-like C-terminal domain"/>
    <property type="match status" value="1"/>
</dbReference>
<dbReference type="CDD" id="cd03316">
    <property type="entry name" value="MR_like"/>
    <property type="match status" value="1"/>
</dbReference>
<dbReference type="SMART" id="SM00922">
    <property type="entry name" value="MR_MLE"/>
    <property type="match status" value="1"/>
</dbReference>
<protein>
    <submittedName>
        <fullName evidence="3">L-alanine-DL-glutamate epimerase</fullName>
    </submittedName>
</protein>
<sequence length="395" mass="42653">MRITAIETVRLAERPNLIWLQVETDEGITGLGETFFGAGAVEAHLHDTVAPKLIGQDPRRIEALAADLTGYLGYRSTGAEMRGNSAVDLALWDILGQATGQSVAQLLGGFTRTAIRTYNTCAGPDYIRTAKGQTSANFGLGDGDLDDLTGFLTRADDLALSLLDEGITAMKIWPFDMAAEATRGHHISVPELKRCLEPFEKIRRAVGDRMDVMVEFHGLWQLLPAIRIARALAPYGTFWHEDPIRMDSLSSLARYAEASPAPVCASETLAGLSGFRDLLETGAAGVVMLDVAWCGGLTVARKVAAMAEAWHLPVAPHDCTGPVVLTASTHLSLAAPNALVQESVRAFYRGWYRDVVTALPPVEKGMITVPPGPGLGLKLLPDLERGWTVTRRRTT</sequence>
<dbReference type="AlphaFoldDB" id="S9SMS3"/>
<evidence type="ECO:0000256" key="1">
    <source>
        <dbReference type="ARBA" id="ARBA00023239"/>
    </source>
</evidence>
<dbReference type="HOGENOM" id="CLU_030273_3_0_5"/>
<dbReference type="SUPFAM" id="SSF51604">
    <property type="entry name" value="Enolase C-terminal domain-like"/>
    <property type="match status" value="1"/>
</dbReference>
<organism evidence="3 4">
    <name type="scientific">Rubellimicrobium thermophilum DSM 16684</name>
    <dbReference type="NCBI Taxonomy" id="1123069"/>
    <lineage>
        <taxon>Bacteria</taxon>
        <taxon>Pseudomonadati</taxon>
        <taxon>Pseudomonadota</taxon>
        <taxon>Alphaproteobacteria</taxon>
        <taxon>Rhodobacterales</taxon>
        <taxon>Roseobacteraceae</taxon>
        <taxon>Rubellimicrobium</taxon>
    </lineage>
</organism>
<evidence type="ECO:0000313" key="3">
    <source>
        <dbReference type="EMBL" id="EPX87714.1"/>
    </source>
</evidence>
<dbReference type="GO" id="GO:0016829">
    <property type="term" value="F:lyase activity"/>
    <property type="evidence" value="ECO:0007669"/>
    <property type="project" value="UniProtKB-KW"/>
</dbReference>
<keyword evidence="4" id="KW-1185">Reference proteome</keyword>
<name>S9SMS3_9RHOB</name>
<proteinExistence type="predicted"/>
<keyword evidence="1" id="KW-0456">Lyase</keyword>
<reference evidence="3 4" key="1">
    <citation type="journal article" date="2013" name="Stand. Genomic Sci.">
        <title>Genome sequence of the reddish-pigmented Rubellimicrobium thermophilum type strain (DSM 16684(T)), a member of the Roseobacter clade.</title>
        <authorList>
            <person name="Fiebig A."/>
            <person name="Riedel T."/>
            <person name="Gronow S."/>
            <person name="Petersen J."/>
            <person name="Klenk H.P."/>
            <person name="Goker M."/>
        </authorList>
    </citation>
    <scope>NUCLEOTIDE SEQUENCE [LARGE SCALE GENOMIC DNA]</scope>
    <source>
        <strain evidence="3 4">DSM 16684</strain>
    </source>
</reference>
<dbReference type="Gene3D" id="3.30.390.10">
    <property type="entry name" value="Enolase-like, N-terminal domain"/>
    <property type="match status" value="1"/>
</dbReference>
<dbReference type="InterPro" id="IPR013342">
    <property type="entry name" value="Mandelate_racemase_C"/>
</dbReference>
<feature type="non-terminal residue" evidence="3">
    <location>
        <position position="395"/>
    </location>
</feature>
<evidence type="ECO:0000259" key="2">
    <source>
        <dbReference type="SMART" id="SM00922"/>
    </source>
</evidence>
<dbReference type="Pfam" id="PF13378">
    <property type="entry name" value="MR_MLE_C"/>
    <property type="match status" value="1"/>
</dbReference>
<dbReference type="SFLD" id="SFLDS00001">
    <property type="entry name" value="Enolase"/>
    <property type="match status" value="1"/>
</dbReference>
<dbReference type="InterPro" id="IPR034593">
    <property type="entry name" value="DgoD-like"/>
</dbReference>
<evidence type="ECO:0000313" key="4">
    <source>
        <dbReference type="Proteomes" id="UP000015346"/>
    </source>
</evidence>
<dbReference type="InterPro" id="IPR013341">
    <property type="entry name" value="Mandelate_racemase_N_dom"/>
</dbReference>
<dbReference type="SUPFAM" id="SSF54826">
    <property type="entry name" value="Enolase N-terminal domain-like"/>
    <property type="match status" value="1"/>
</dbReference>
<accession>S9SMS3</accession>
<dbReference type="OrthoDB" id="9802699at2"/>
<gene>
    <name evidence="3" type="ORF">ruthe_00112</name>
</gene>
<dbReference type="InterPro" id="IPR029065">
    <property type="entry name" value="Enolase_C-like"/>
</dbReference>
<dbReference type="SFLD" id="SFLDG00179">
    <property type="entry name" value="mandelate_racemase"/>
    <property type="match status" value="1"/>
</dbReference>
<dbReference type="Proteomes" id="UP000015346">
    <property type="component" value="Unassembled WGS sequence"/>
</dbReference>
<dbReference type="InterPro" id="IPR029017">
    <property type="entry name" value="Enolase-like_N"/>
</dbReference>
<dbReference type="PANTHER" id="PTHR48080:SF2">
    <property type="entry name" value="D-GALACTONATE DEHYDRATASE"/>
    <property type="match status" value="1"/>
</dbReference>
<dbReference type="PANTHER" id="PTHR48080">
    <property type="entry name" value="D-GALACTONATE DEHYDRATASE-RELATED"/>
    <property type="match status" value="1"/>
</dbReference>
<comment type="caution">
    <text evidence="3">The sequence shown here is derived from an EMBL/GenBank/DDBJ whole genome shotgun (WGS) entry which is preliminary data.</text>
</comment>
<dbReference type="InterPro" id="IPR036849">
    <property type="entry name" value="Enolase-like_C_sf"/>
</dbReference>
<dbReference type="Pfam" id="PF02746">
    <property type="entry name" value="MR_MLE_N"/>
    <property type="match status" value="1"/>
</dbReference>
<feature type="domain" description="Mandelate racemase/muconate lactonizing enzyme C-terminal" evidence="2">
    <location>
        <begin position="152"/>
        <end position="262"/>
    </location>
</feature>
<dbReference type="RefSeq" id="WP_021096259.1">
    <property type="nucleotide sequence ID" value="NZ_KE557318.1"/>
</dbReference>
<dbReference type="EMBL" id="AOLV01000002">
    <property type="protein sequence ID" value="EPX87714.1"/>
    <property type="molecule type" value="Genomic_DNA"/>
</dbReference>
<dbReference type="STRING" id="1123069.ruthe_00112"/>